<organism evidence="1 2">
    <name type="scientific">Trifolium pratense</name>
    <name type="common">Red clover</name>
    <dbReference type="NCBI Taxonomy" id="57577"/>
    <lineage>
        <taxon>Eukaryota</taxon>
        <taxon>Viridiplantae</taxon>
        <taxon>Streptophyta</taxon>
        <taxon>Embryophyta</taxon>
        <taxon>Tracheophyta</taxon>
        <taxon>Spermatophyta</taxon>
        <taxon>Magnoliopsida</taxon>
        <taxon>eudicotyledons</taxon>
        <taxon>Gunneridae</taxon>
        <taxon>Pentapetalae</taxon>
        <taxon>rosids</taxon>
        <taxon>fabids</taxon>
        <taxon>Fabales</taxon>
        <taxon>Fabaceae</taxon>
        <taxon>Papilionoideae</taxon>
        <taxon>50 kb inversion clade</taxon>
        <taxon>NPAAA clade</taxon>
        <taxon>Hologalegina</taxon>
        <taxon>IRL clade</taxon>
        <taxon>Trifolieae</taxon>
        <taxon>Trifolium</taxon>
    </lineage>
</organism>
<sequence>MVKMNNPSIMIFMVIITNMLGGGMAQIKNESSVVVKVGAVLDVSNGTFGKIGLSCINMALSDFYDSNSHHKTRIQIIVRDSHMDVVTAAAHST</sequence>
<evidence type="ECO:0000313" key="1">
    <source>
        <dbReference type="EMBL" id="CAJ2643711.1"/>
    </source>
</evidence>
<proteinExistence type="predicted"/>
<gene>
    <name evidence="1" type="ORF">MILVUS5_LOCUS12890</name>
</gene>
<comment type="caution">
    <text evidence="1">The sequence shown here is derived from an EMBL/GenBank/DDBJ whole genome shotgun (WGS) entry which is preliminary data.</text>
</comment>
<name>A0ACB0JIP0_TRIPR</name>
<evidence type="ECO:0000313" key="2">
    <source>
        <dbReference type="Proteomes" id="UP001177021"/>
    </source>
</evidence>
<dbReference type="Proteomes" id="UP001177021">
    <property type="component" value="Unassembled WGS sequence"/>
</dbReference>
<keyword evidence="2" id="KW-1185">Reference proteome</keyword>
<dbReference type="EMBL" id="CASHSV030000034">
    <property type="protein sequence ID" value="CAJ2643711.1"/>
    <property type="molecule type" value="Genomic_DNA"/>
</dbReference>
<protein>
    <submittedName>
        <fullName evidence="1">Uncharacterized protein</fullName>
    </submittedName>
</protein>
<reference evidence="1" key="1">
    <citation type="submission" date="2023-10" db="EMBL/GenBank/DDBJ databases">
        <authorList>
            <person name="Rodriguez Cubillos JULIANA M."/>
            <person name="De Vega J."/>
        </authorList>
    </citation>
    <scope>NUCLEOTIDE SEQUENCE</scope>
</reference>
<accession>A0ACB0JIP0</accession>